<organism evidence="8 9">
    <name type="scientific">Fulvimarina endophytica</name>
    <dbReference type="NCBI Taxonomy" id="2293836"/>
    <lineage>
        <taxon>Bacteria</taxon>
        <taxon>Pseudomonadati</taxon>
        <taxon>Pseudomonadota</taxon>
        <taxon>Alphaproteobacteria</taxon>
        <taxon>Hyphomicrobiales</taxon>
        <taxon>Aurantimonadaceae</taxon>
        <taxon>Fulvimarina</taxon>
    </lineage>
</organism>
<evidence type="ECO:0000256" key="1">
    <source>
        <dbReference type="ARBA" id="ARBA00004141"/>
    </source>
</evidence>
<dbReference type="EMBL" id="QURL01000003">
    <property type="protein sequence ID" value="RFC64585.1"/>
    <property type="molecule type" value="Genomic_DNA"/>
</dbReference>
<evidence type="ECO:0000256" key="3">
    <source>
        <dbReference type="ARBA" id="ARBA00022692"/>
    </source>
</evidence>
<dbReference type="AlphaFoldDB" id="A0A371X5T4"/>
<evidence type="ECO:0000256" key="2">
    <source>
        <dbReference type="ARBA" id="ARBA00009853"/>
    </source>
</evidence>
<evidence type="ECO:0000313" key="9">
    <source>
        <dbReference type="Proteomes" id="UP000264310"/>
    </source>
</evidence>
<dbReference type="PANTHER" id="PTHR22911">
    <property type="entry name" value="ACYL-MALONYL CONDENSING ENZYME-RELATED"/>
    <property type="match status" value="1"/>
</dbReference>
<dbReference type="PANTHER" id="PTHR22911:SF6">
    <property type="entry name" value="SOLUTE CARRIER FAMILY 35 MEMBER G1"/>
    <property type="match status" value="1"/>
</dbReference>
<dbReference type="SUPFAM" id="SSF103481">
    <property type="entry name" value="Multidrug resistance efflux transporter EmrE"/>
    <property type="match status" value="2"/>
</dbReference>
<feature type="transmembrane region" description="Helical" evidence="6">
    <location>
        <begin position="105"/>
        <end position="124"/>
    </location>
</feature>
<comment type="similarity">
    <text evidence="2">Belongs to the drug/metabolite transporter (DMT) superfamily. 10 TMS drug/metabolite exporter (DME) (TC 2.A.7.3) family.</text>
</comment>
<feature type="domain" description="EamA" evidence="7">
    <location>
        <begin position="2"/>
        <end position="114"/>
    </location>
</feature>
<dbReference type="Pfam" id="PF00892">
    <property type="entry name" value="EamA"/>
    <property type="match status" value="2"/>
</dbReference>
<sequence length="278" mass="28598">MGVCIKALGEGVPLGQVVFFRSAVALVPLVLFLRWSGAFPKGLATKNPFGHIVRCVFGAVAMFTSFATIRLLPLAEATLLSYLAPVMLALMGWILLREAPSARRIGGVALGLAGGAAFCLPALSGEVPEGATLGLILGLATAVLTAGALIQVRRLTLAGENAGAIAFWFAVVCSIAGLATLPLGWVMPDPDQLALLVGAGLAGGAAHILMTLSFRHAEASALAPFEYLSILWAAGAGFTFFGEVPNWSFLLAAPLILAGSLVSLKRAPRAPAGAAQER</sequence>
<feature type="domain" description="EamA" evidence="7">
    <location>
        <begin position="133"/>
        <end position="263"/>
    </location>
</feature>
<evidence type="ECO:0000256" key="6">
    <source>
        <dbReference type="SAM" id="Phobius"/>
    </source>
</evidence>
<gene>
    <name evidence="8" type="ORF">DYI37_09020</name>
</gene>
<evidence type="ECO:0000256" key="5">
    <source>
        <dbReference type="ARBA" id="ARBA00023136"/>
    </source>
</evidence>
<feature type="transmembrane region" description="Helical" evidence="6">
    <location>
        <begin position="193"/>
        <end position="214"/>
    </location>
</feature>
<comment type="subcellular location">
    <subcellularLocation>
        <location evidence="1">Membrane</location>
        <topology evidence="1">Multi-pass membrane protein</topology>
    </subcellularLocation>
</comment>
<feature type="transmembrane region" description="Helical" evidence="6">
    <location>
        <begin position="247"/>
        <end position="264"/>
    </location>
</feature>
<evidence type="ECO:0000256" key="4">
    <source>
        <dbReference type="ARBA" id="ARBA00022989"/>
    </source>
</evidence>
<protein>
    <submittedName>
        <fullName evidence="8">DMT family transporter</fullName>
    </submittedName>
</protein>
<feature type="transmembrane region" description="Helical" evidence="6">
    <location>
        <begin position="221"/>
        <end position="241"/>
    </location>
</feature>
<name>A0A371X5T4_9HYPH</name>
<feature type="transmembrane region" description="Helical" evidence="6">
    <location>
        <begin position="162"/>
        <end position="187"/>
    </location>
</feature>
<proteinExistence type="inferred from homology"/>
<keyword evidence="3 6" id="KW-0812">Transmembrane</keyword>
<dbReference type="InterPro" id="IPR037185">
    <property type="entry name" value="EmrE-like"/>
</dbReference>
<dbReference type="Proteomes" id="UP000264310">
    <property type="component" value="Unassembled WGS sequence"/>
</dbReference>
<comment type="caution">
    <text evidence="8">The sequence shown here is derived from an EMBL/GenBank/DDBJ whole genome shotgun (WGS) entry which is preliminary data.</text>
</comment>
<evidence type="ECO:0000313" key="8">
    <source>
        <dbReference type="EMBL" id="RFC64585.1"/>
    </source>
</evidence>
<dbReference type="InterPro" id="IPR000620">
    <property type="entry name" value="EamA_dom"/>
</dbReference>
<dbReference type="GO" id="GO:0016020">
    <property type="term" value="C:membrane"/>
    <property type="evidence" value="ECO:0007669"/>
    <property type="project" value="UniProtKB-SubCell"/>
</dbReference>
<feature type="transmembrane region" description="Helical" evidence="6">
    <location>
        <begin position="130"/>
        <end position="150"/>
    </location>
</feature>
<feature type="transmembrane region" description="Helical" evidence="6">
    <location>
        <begin position="51"/>
        <end position="73"/>
    </location>
</feature>
<feature type="transmembrane region" description="Helical" evidence="6">
    <location>
        <begin position="79"/>
        <end position="96"/>
    </location>
</feature>
<feature type="transmembrane region" description="Helical" evidence="6">
    <location>
        <begin position="18"/>
        <end position="39"/>
    </location>
</feature>
<keyword evidence="4 6" id="KW-1133">Transmembrane helix</keyword>
<keyword evidence="5 6" id="KW-0472">Membrane</keyword>
<accession>A0A371X5T4</accession>
<evidence type="ECO:0000259" key="7">
    <source>
        <dbReference type="Pfam" id="PF00892"/>
    </source>
</evidence>
<dbReference type="OrthoDB" id="9812899at2"/>
<reference evidence="8 9" key="1">
    <citation type="submission" date="2018-08" db="EMBL/GenBank/DDBJ databases">
        <title>Fulvimarina sp. 85, whole genome shotgun sequence.</title>
        <authorList>
            <person name="Tuo L."/>
        </authorList>
    </citation>
    <scope>NUCLEOTIDE SEQUENCE [LARGE SCALE GENOMIC DNA]</scope>
    <source>
        <strain evidence="8 9">85</strain>
    </source>
</reference>
<keyword evidence="9" id="KW-1185">Reference proteome</keyword>